<comment type="caution">
    <text evidence="1">The sequence shown here is derived from an EMBL/GenBank/DDBJ whole genome shotgun (WGS) entry which is preliminary data.</text>
</comment>
<accession>A0A0L6VQ23</accession>
<name>A0A0L6VQ23_9BASI</name>
<sequence length="129" mass="14840">MLGMTDCEPVKTPLSVGAQFKAASTKEKQEFAKLAINYRKYAVSILSSFNQDPGITHWKELVHCWKYLQGTKHLQLTLQPNKFDSSNSLQHYTDATWAIDLETRLSWSGSICFWKECPVAWNSKKQRNI</sequence>
<protein>
    <submittedName>
        <fullName evidence="1">Uncharacterized protein</fullName>
    </submittedName>
</protein>
<dbReference type="AlphaFoldDB" id="A0A0L6VQ23"/>
<dbReference type="PANTHER" id="PTHR11439">
    <property type="entry name" value="GAG-POL-RELATED RETROTRANSPOSON"/>
    <property type="match status" value="1"/>
</dbReference>
<gene>
    <name evidence="1" type="ORF">VP01_12301g1</name>
</gene>
<dbReference type="OrthoDB" id="1193675at2759"/>
<proteinExistence type="predicted"/>
<organism evidence="1 2">
    <name type="scientific">Puccinia sorghi</name>
    <dbReference type="NCBI Taxonomy" id="27349"/>
    <lineage>
        <taxon>Eukaryota</taxon>
        <taxon>Fungi</taxon>
        <taxon>Dikarya</taxon>
        <taxon>Basidiomycota</taxon>
        <taxon>Pucciniomycotina</taxon>
        <taxon>Pucciniomycetes</taxon>
        <taxon>Pucciniales</taxon>
        <taxon>Pucciniaceae</taxon>
        <taxon>Puccinia</taxon>
    </lineage>
</organism>
<keyword evidence="2" id="KW-1185">Reference proteome</keyword>
<dbReference type="EMBL" id="LAVV01002557">
    <property type="protein sequence ID" value="KNZ62717.1"/>
    <property type="molecule type" value="Genomic_DNA"/>
</dbReference>
<dbReference type="PANTHER" id="PTHR11439:SF483">
    <property type="entry name" value="PEPTIDE SYNTHASE GLIP-LIKE, PUTATIVE (AFU_ORTHOLOGUE AFUA_3G12920)-RELATED"/>
    <property type="match status" value="1"/>
</dbReference>
<reference evidence="1 2" key="1">
    <citation type="submission" date="2015-08" db="EMBL/GenBank/DDBJ databases">
        <title>Next Generation Sequencing and Analysis of the Genome of Puccinia sorghi L Schw, the Causal Agent of Maize Common Rust.</title>
        <authorList>
            <person name="Rochi L."/>
            <person name="Burguener G."/>
            <person name="Darino M."/>
            <person name="Turjanski A."/>
            <person name="Kreff E."/>
            <person name="Dieguez M.J."/>
            <person name="Sacco F."/>
        </authorList>
    </citation>
    <scope>NUCLEOTIDE SEQUENCE [LARGE SCALE GENOMIC DNA]</scope>
    <source>
        <strain evidence="1 2">RO10H11247</strain>
    </source>
</reference>
<evidence type="ECO:0000313" key="1">
    <source>
        <dbReference type="EMBL" id="KNZ62717.1"/>
    </source>
</evidence>
<dbReference type="VEuPathDB" id="FungiDB:VP01_12301g1"/>
<evidence type="ECO:0000313" key="2">
    <source>
        <dbReference type="Proteomes" id="UP000037035"/>
    </source>
</evidence>
<dbReference type="Proteomes" id="UP000037035">
    <property type="component" value="Unassembled WGS sequence"/>
</dbReference>
<feature type="non-terminal residue" evidence="1">
    <location>
        <position position="129"/>
    </location>
</feature>